<dbReference type="WBParaSite" id="PSU_v2.g21144.t1">
    <property type="protein sequence ID" value="PSU_v2.g21144.t1"/>
    <property type="gene ID" value="PSU_v2.g21144"/>
</dbReference>
<dbReference type="Proteomes" id="UP000887577">
    <property type="component" value="Unplaced"/>
</dbReference>
<dbReference type="AlphaFoldDB" id="A0A914YUI7"/>
<organism evidence="4 5">
    <name type="scientific">Panagrolaimus superbus</name>
    <dbReference type="NCBI Taxonomy" id="310955"/>
    <lineage>
        <taxon>Eukaryota</taxon>
        <taxon>Metazoa</taxon>
        <taxon>Ecdysozoa</taxon>
        <taxon>Nematoda</taxon>
        <taxon>Chromadorea</taxon>
        <taxon>Rhabditida</taxon>
        <taxon>Tylenchina</taxon>
        <taxon>Panagrolaimomorpha</taxon>
        <taxon>Panagrolaimoidea</taxon>
        <taxon>Panagrolaimidae</taxon>
        <taxon>Panagrolaimus</taxon>
    </lineage>
</organism>
<dbReference type="InterPro" id="IPR027417">
    <property type="entry name" value="P-loop_NTPase"/>
</dbReference>
<dbReference type="SUPFAM" id="SSF52540">
    <property type="entry name" value="P-loop containing nucleoside triphosphate hydrolases"/>
    <property type="match status" value="1"/>
</dbReference>
<keyword evidence="4" id="KW-1185">Reference proteome</keyword>
<keyword evidence="1" id="KW-0547">Nucleotide-binding</keyword>
<keyword evidence="3" id="KW-0539">Nucleus</keyword>
<dbReference type="PANTHER" id="PTHR18937">
    <property type="entry name" value="STRUCTURAL MAINTENANCE OF CHROMOSOMES SMC FAMILY MEMBER"/>
    <property type="match status" value="1"/>
</dbReference>
<evidence type="ECO:0000256" key="1">
    <source>
        <dbReference type="ARBA" id="ARBA00022741"/>
    </source>
</evidence>
<dbReference type="GO" id="GO:0000796">
    <property type="term" value="C:condensin complex"/>
    <property type="evidence" value="ECO:0007669"/>
    <property type="project" value="TreeGrafter"/>
</dbReference>
<evidence type="ECO:0000313" key="4">
    <source>
        <dbReference type="Proteomes" id="UP000887577"/>
    </source>
</evidence>
<keyword evidence="2" id="KW-0067">ATP-binding</keyword>
<evidence type="ECO:0000313" key="5">
    <source>
        <dbReference type="WBParaSite" id="PSU_v2.g21144.t1"/>
    </source>
</evidence>
<dbReference type="PANTHER" id="PTHR18937:SF172">
    <property type="entry name" value="STRUCTURAL MAINTENANCE OF CHROMOSOMES PROTEIN"/>
    <property type="match status" value="1"/>
</dbReference>
<accession>A0A914YUI7</accession>
<name>A0A914YUI7_9BILA</name>
<evidence type="ECO:0000256" key="3">
    <source>
        <dbReference type="ARBA" id="ARBA00023242"/>
    </source>
</evidence>
<dbReference type="Gene3D" id="3.40.50.300">
    <property type="entry name" value="P-loop containing nucleotide triphosphate hydrolases"/>
    <property type="match status" value="1"/>
</dbReference>
<evidence type="ECO:0000256" key="2">
    <source>
        <dbReference type="ARBA" id="ARBA00022840"/>
    </source>
</evidence>
<protein>
    <submittedName>
        <fullName evidence="5">Uncharacterized protein</fullName>
    </submittedName>
</protein>
<dbReference type="GO" id="GO:0007076">
    <property type="term" value="P:mitotic chromosome condensation"/>
    <property type="evidence" value="ECO:0007669"/>
    <property type="project" value="TreeGrafter"/>
</dbReference>
<reference evidence="5" key="1">
    <citation type="submission" date="2022-11" db="UniProtKB">
        <authorList>
            <consortium name="WormBaseParasite"/>
        </authorList>
    </citation>
    <scope>IDENTIFICATION</scope>
</reference>
<dbReference type="GO" id="GO:0005524">
    <property type="term" value="F:ATP binding"/>
    <property type="evidence" value="ECO:0007669"/>
    <property type="project" value="UniProtKB-KW"/>
</dbReference>
<sequence>MLPTYGDEEIAEFDANEIQCQLNEVENERAGIEVPMNLNLIAEYRTKLRECRQEGHILREITEKRDKIRQRLDELKRSRVEEFMEGFTEIALSLKEQYQKLTMGGDADLELVDPMDPYSEGIKFW</sequence>
<proteinExistence type="predicted"/>